<dbReference type="Pfam" id="PF12796">
    <property type="entry name" value="Ank_2"/>
    <property type="match status" value="2"/>
</dbReference>
<dbReference type="PROSITE" id="PS50088">
    <property type="entry name" value="ANK_REPEAT"/>
    <property type="match status" value="3"/>
</dbReference>
<protein>
    <submittedName>
        <fullName evidence="5">Ankyrin</fullName>
    </submittedName>
</protein>
<evidence type="ECO:0000256" key="2">
    <source>
        <dbReference type="PROSITE-ProRule" id="PRU00023"/>
    </source>
</evidence>
<dbReference type="PRINTS" id="PR01415">
    <property type="entry name" value="ANKYRIN"/>
</dbReference>
<dbReference type="EMBL" id="KI911163">
    <property type="protein sequence ID" value="ETR98334.1"/>
    <property type="molecule type" value="Genomic_DNA"/>
</dbReference>
<sequence>MFNLELIWLSHATPHVDLVFVHGYGGNPETTWHDESTGKIWIKDEEFITRIKRPMRIFSFSYNGDVGANLSSSSPAFHANDLLCCLEQALGESSGRPLIFIAHGFGGIIVKKAIQLCFLSPSYSCTKNALAGVVFFGTPHADTDSEALLQAVRGTVDAFGSGVGVMNQDVREFVSIVSRINSAFIACKPSYLRLLSFWEKLPSRASTSSADSHKSLVIPLQCRKEELQGNTDHIIDCSHEELPRFSSIFSERFMQFMQIFSQFLVDTLSERTVATIAMPVTRASSLSPERPLPIEEISAIEKHDFPIIKPRRRTWRLDNDNRSRERNNKDNKDATARNNFLRSLKGWSEANYGNEIYVAAGTCEWFKDGSIYKNWLTDPKCGTIFYIGAPGHGKSHLARAVHTHLKSSKPDDIVMSYFCQRGEEKPAIWEYFTWQLIKEWPDWFFHIPIQFRRSVHETSPSPLDPSAYAEIWTSFRRVCSPRTIYLIVDGLEQTPSANFADFFALVEQLRQPIALEPDKRSSKLMEIPTKLKLVITSRWTNATFTASSTTSCCSLPEDDLKKDIALYLDKKFLAISNARPKSEHDLVQKIKQQVNEKAAGYWRYAKLALDEIEGLSGQNSIHELQNDYIPAKLAELYEHKMLPLLQSVNNSERHLRTVFTLIASEDIGLAFSLKQLEDFLECLYGPDDMPAGSLAESIQSYCGDLFWVSPTDSLVFSVHASVRDHLNGYLSIEHRQTNIIFICLTYLLEDRFRSRLPLTSRESTVEKLANAAPFYGFAAQGWLSYLAKLKTLSPQLIPLLERFLSIDCPQYRTWLHWRSWLVNEKAQELPLEIENPMMAIVREGCVAVIQHFSPSSASPLDAWKAEPEGWYRNLPFINKRPCGGQLARQWPDITGLHGHTLLMAAALSGSRTMVEHILQWNVDRTARDEGGRTALLLCLTSERLMSPKSQAQKAKVYGIVETLLLNGSSPNISDYHGITPLHVACVRGRLDLVRLLLGFHALVNVTDSWGYTPLERAYSTGNVALVEMLLIRGGADAEAWMLGGEPPLARCIYDGKLDMFKAFLPFADINQTTVLGFAPIHLASDGADRIEFLRALLPWSGLDVDAVSSSPERFKVKGSTALGFAINSRNHAALHLLLEAGAYPGLLPGVSVPPLHDAVTTQDRSMVELLLLYRAPVNGFVRGYFPFTALGHAVDLGLEAIVELLLQNGADASTEEGYGVTALIETAVTKEGPPIPKILRRLLESRHPPNVNYIRDGEDHCIAGAVEQGDVETVSLLLEHGADLSMYFESGKRVSPLHTAAGQGNVEICDILLKHEPRLLDLQMEKGFMIESPLFEACHRKQKETVRFLLDKGAKADQVSYYYQESPLFTACDVGNLEVVKMVLAATPHMVNVPSAFYCTPLAYACAHGDLEMVKLLIDAGAEIYHYKGSDTTSAFSRIFEAKGDKPFKTLQLLLSSGLDLHAVDNETGLTVLGQAIVDAEARHVRWLLEHGADPLRAQRGPGAEGKWRTALQVAAHTSNKNIMAIVDLLLEPRWGLWNHLTHKDYHGGTLLPVMGRSRKNLPVISRLVSACDTIFQETGKDVFSAIVGEPNLIGLTPVDCAMDQLDAKPEALPELDKLIVFQIDELLAGPRTMEKHLLALDYVVGLLFTRGGYENETAVLAEYILTRPRVRWDDDSYYMGRVALQSCFVCDESIYDPYVYCILCESSWCAECKDNQDTTSLHEHKWFPMNLRKDLDINAPDIQKTLERLRAQLTPTSDGATDEQPTEEPLTVNGSSSSNSQANEEQVNSPPTNPQSSLPLATLHAFNFLAISRPIWTPFLPLSPATQALVDPWLAQWSGSDEYRRWKEKMDRRTMDFEISPWRRFQEMQYLKRGFTRAYMDYEALKRDFVLSDVRRLFAGEEDGGVDARSAVPKDRLVKVVRRRDF</sequence>
<dbReference type="InterPro" id="IPR036770">
    <property type="entry name" value="Ankyrin_rpt-contain_sf"/>
</dbReference>
<keyword evidence="1" id="KW-0677">Repeat</keyword>
<proteinExistence type="predicted"/>
<dbReference type="SUPFAM" id="SSF52540">
    <property type="entry name" value="P-loop containing nucleoside triphosphate hydrolases"/>
    <property type="match status" value="1"/>
</dbReference>
<name>A0A024RYX9_HYPJR</name>
<evidence type="ECO:0000259" key="4">
    <source>
        <dbReference type="Pfam" id="PF24883"/>
    </source>
</evidence>
<dbReference type="SUPFAM" id="SSF48403">
    <property type="entry name" value="Ankyrin repeat"/>
    <property type="match status" value="2"/>
</dbReference>
<dbReference type="Gene3D" id="3.40.50.1820">
    <property type="entry name" value="alpha/beta hydrolase"/>
    <property type="match status" value="1"/>
</dbReference>
<dbReference type="PANTHER" id="PTHR24133:SF40">
    <property type="entry name" value="ANKYRIN REPEAT DOMAIN 44"/>
    <property type="match status" value="1"/>
</dbReference>
<accession>A0A024RYX9</accession>
<evidence type="ECO:0000256" key="3">
    <source>
        <dbReference type="SAM" id="MobiDB-lite"/>
    </source>
</evidence>
<organism evidence="5 6">
    <name type="scientific">Hypocrea jecorina (strain ATCC 56765 / BCRC 32924 / NRRL 11460 / Rut C-30)</name>
    <name type="common">Trichoderma reesei</name>
    <dbReference type="NCBI Taxonomy" id="1344414"/>
    <lineage>
        <taxon>Eukaryota</taxon>
        <taxon>Fungi</taxon>
        <taxon>Dikarya</taxon>
        <taxon>Ascomycota</taxon>
        <taxon>Pezizomycotina</taxon>
        <taxon>Sordariomycetes</taxon>
        <taxon>Hypocreomycetidae</taxon>
        <taxon>Hypocreales</taxon>
        <taxon>Hypocreaceae</taxon>
        <taxon>Trichoderma</taxon>
    </lineage>
</organism>
<dbReference type="InterPro" id="IPR027417">
    <property type="entry name" value="P-loop_NTPase"/>
</dbReference>
<dbReference type="Pfam" id="PF24883">
    <property type="entry name" value="NPHP3_N"/>
    <property type="match status" value="1"/>
</dbReference>
<keyword evidence="2" id="KW-0040">ANK repeat</keyword>
<dbReference type="PROSITE" id="PS50297">
    <property type="entry name" value="ANK_REP_REGION"/>
    <property type="match status" value="2"/>
</dbReference>
<feature type="repeat" description="ANK" evidence="2">
    <location>
        <begin position="897"/>
        <end position="929"/>
    </location>
</feature>
<evidence type="ECO:0000313" key="5">
    <source>
        <dbReference type="EMBL" id="ETR98334.1"/>
    </source>
</evidence>
<dbReference type="Gene3D" id="1.25.40.20">
    <property type="entry name" value="Ankyrin repeat-containing domain"/>
    <property type="match status" value="2"/>
</dbReference>
<dbReference type="InterPro" id="IPR029058">
    <property type="entry name" value="AB_hydrolase_fold"/>
</dbReference>
<dbReference type="Gene3D" id="3.40.50.300">
    <property type="entry name" value="P-loop containing nucleotide triphosphate hydrolases"/>
    <property type="match status" value="1"/>
</dbReference>
<feature type="repeat" description="ANK" evidence="2">
    <location>
        <begin position="1400"/>
        <end position="1424"/>
    </location>
</feature>
<dbReference type="InterPro" id="IPR052391">
    <property type="entry name" value="E3_Ligase-Neurotoxin"/>
</dbReference>
<dbReference type="InterPro" id="IPR002110">
    <property type="entry name" value="Ankyrin_rpt"/>
</dbReference>
<dbReference type="SMART" id="SM00248">
    <property type="entry name" value="ANK"/>
    <property type="match status" value="15"/>
</dbReference>
<dbReference type="Proteomes" id="UP000024376">
    <property type="component" value="Unassembled WGS sequence"/>
</dbReference>
<evidence type="ECO:0000313" key="6">
    <source>
        <dbReference type="Proteomes" id="UP000024376"/>
    </source>
</evidence>
<dbReference type="InterPro" id="IPR056884">
    <property type="entry name" value="NPHP3-like_N"/>
</dbReference>
<feature type="region of interest" description="Disordered" evidence="3">
    <location>
        <begin position="1754"/>
        <end position="1797"/>
    </location>
</feature>
<feature type="domain" description="Nephrocystin 3-like N-terminal" evidence="4">
    <location>
        <begin position="361"/>
        <end position="538"/>
    </location>
</feature>
<dbReference type="SUPFAM" id="SSF53474">
    <property type="entry name" value="alpha/beta-Hydrolases"/>
    <property type="match status" value="1"/>
</dbReference>
<feature type="compositionally biased region" description="Low complexity" evidence="3">
    <location>
        <begin position="1773"/>
        <end position="1790"/>
    </location>
</feature>
<dbReference type="HOGENOM" id="CLU_002342_0_0_1"/>
<dbReference type="PANTHER" id="PTHR24133">
    <property type="entry name" value="ANKYRIN DOMAIN-CONTAINING"/>
    <property type="match status" value="1"/>
</dbReference>
<feature type="repeat" description="ANK" evidence="2">
    <location>
        <begin position="976"/>
        <end position="1008"/>
    </location>
</feature>
<gene>
    <name evidence="5" type="ORF">M419DRAFT_11917</name>
</gene>
<reference evidence="6" key="1">
    <citation type="journal article" date="2013" name="Ind. Biotechnol.">
        <title>Comparative genomics analysis of Trichoderma reesei strains.</title>
        <authorList>
            <person name="Koike H."/>
            <person name="Aerts A."/>
            <person name="LaButti K."/>
            <person name="Grigoriev I.V."/>
            <person name="Baker S.E."/>
        </authorList>
    </citation>
    <scope>NUCLEOTIDE SEQUENCE [LARGE SCALE GENOMIC DNA]</scope>
    <source>
        <strain evidence="6">ATCC 56765 / BCRC 32924 / NRRL 11460 / Rut C-30</strain>
    </source>
</reference>
<dbReference type="OrthoDB" id="823504at2759"/>
<evidence type="ECO:0000256" key="1">
    <source>
        <dbReference type="ARBA" id="ARBA00022737"/>
    </source>
</evidence>
<dbReference type="KEGG" id="trr:M419DRAFT_11917"/>